<dbReference type="CDD" id="cd16841">
    <property type="entry name" value="RraA_family"/>
    <property type="match status" value="1"/>
</dbReference>
<protein>
    <recommendedName>
        <fullName evidence="2">Putative 4-hydroxy-4-methyl-2-oxoglutarate aldolase</fullName>
    </recommendedName>
    <alternativeName>
        <fullName evidence="3">Regulator of ribonuclease activity homolog</fullName>
    </alternativeName>
    <alternativeName>
        <fullName evidence="4">RraA-like protein</fullName>
    </alternativeName>
</protein>
<dbReference type="GO" id="GO:0032259">
    <property type="term" value="P:methylation"/>
    <property type="evidence" value="ECO:0007669"/>
    <property type="project" value="UniProtKB-KW"/>
</dbReference>
<dbReference type="InterPro" id="IPR036704">
    <property type="entry name" value="RraA/RraA-like_sf"/>
</dbReference>
<dbReference type="Pfam" id="PF03737">
    <property type="entry name" value="RraA-like"/>
    <property type="match status" value="1"/>
</dbReference>
<dbReference type="InterPro" id="IPR005493">
    <property type="entry name" value="RraA/RraA-like"/>
</dbReference>
<feature type="binding site" evidence="5">
    <location>
        <position position="131"/>
    </location>
    <ligand>
        <name>substrate</name>
    </ligand>
</feature>
<name>A0A0P0Z3Z6_9HYPH</name>
<dbReference type="GO" id="GO:0008168">
    <property type="term" value="F:methyltransferase activity"/>
    <property type="evidence" value="ECO:0007669"/>
    <property type="project" value="UniProtKB-KW"/>
</dbReference>
<dbReference type="GO" id="GO:0046872">
    <property type="term" value="F:metal ion binding"/>
    <property type="evidence" value="ECO:0007669"/>
    <property type="project" value="UniProtKB-KW"/>
</dbReference>
<keyword evidence="6" id="KW-0489">Methyltransferase</keyword>
<dbReference type="PANTHER" id="PTHR33254">
    <property type="entry name" value="4-HYDROXY-4-METHYL-2-OXOGLUTARATE ALDOLASE 3-RELATED"/>
    <property type="match status" value="1"/>
</dbReference>
<feature type="binding site" evidence="5">
    <location>
        <position position="132"/>
    </location>
    <ligand>
        <name>Mg(2+)</name>
        <dbReference type="ChEBI" id="CHEBI:18420"/>
    </ligand>
</feature>
<organism evidence="6">
    <name type="scientific">Aureimonas frigidaquae</name>
    <dbReference type="NCBI Taxonomy" id="424757"/>
    <lineage>
        <taxon>Bacteria</taxon>
        <taxon>Pseudomonadati</taxon>
        <taxon>Pseudomonadota</taxon>
        <taxon>Alphaproteobacteria</taxon>
        <taxon>Hyphomicrobiales</taxon>
        <taxon>Aurantimonadaceae</taxon>
        <taxon>Aureimonas</taxon>
    </lineage>
</organism>
<reference evidence="6" key="1">
    <citation type="journal article" date="2015" name="Proc. Natl. Acad. Sci. U.S.A.">
        <title>Bacterial clade with the ribosomal RNA operon on a small plasmid rather than the chromosome.</title>
        <authorList>
            <person name="Anda M."/>
            <person name="Ohtsubo Y."/>
            <person name="Okubo T."/>
            <person name="Sugawara M."/>
            <person name="Nagata Y."/>
            <person name="Tsuda M."/>
            <person name="Minamisawa K."/>
            <person name="Mitsui H."/>
        </authorList>
    </citation>
    <scope>NUCLEOTIDE SEQUENCE</scope>
    <source>
        <strain evidence="6">JCM 14755</strain>
    </source>
</reference>
<keyword evidence="5" id="KW-0460">Magnesium</keyword>
<evidence type="ECO:0000256" key="1">
    <source>
        <dbReference type="ARBA" id="ARBA00001968"/>
    </source>
</evidence>
<dbReference type="PANTHER" id="PTHR33254:SF4">
    <property type="entry name" value="4-HYDROXY-4-METHYL-2-OXOGLUTARATE ALDOLASE 3-RELATED"/>
    <property type="match status" value="1"/>
</dbReference>
<dbReference type="EMBL" id="LC066377">
    <property type="protein sequence ID" value="BAT28840.1"/>
    <property type="molecule type" value="Genomic_DNA"/>
</dbReference>
<accession>A0A0P0Z3Z6</accession>
<sequence>MNQTIKPAAAAWPTGFQVKPRVETVPQALIEAYRSVPSCHAGDVIGRHSGSRGLTPYHRDLSAVMVGPAITVRIRPGDNLMIHLAMMMAEPGDIIVIDGGGDLSTAVIGGLMRTTALARRIGGFVLDGALRDVAEWAEGGICAYAMGNTLRGPSKDGPGEVNVPVSCAGMSVLPGDLILGDGDGVICIPAAQAQELLPLCRAHAQKEKQIAAANATGTLDRARFDALLRAKGCPV</sequence>
<evidence type="ECO:0000256" key="5">
    <source>
        <dbReference type="PIRSR" id="PIRSR605493-1"/>
    </source>
</evidence>
<feature type="binding site" evidence="5">
    <location>
        <begin position="109"/>
        <end position="112"/>
    </location>
    <ligand>
        <name>substrate</name>
    </ligand>
</feature>
<keyword evidence="6" id="KW-0808">Transferase</keyword>
<comment type="cofactor">
    <cofactor evidence="1">
        <name>a divalent metal cation</name>
        <dbReference type="ChEBI" id="CHEBI:60240"/>
    </cofactor>
</comment>
<dbReference type="NCBIfam" id="NF004850">
    <property type="entry name" value="PRK06201.1"/>
    <property type="match status" value="1"/>
</dbReference>
<dbReference type="Gene3D" id="3.50.30.40">
    <property type="entry name" value="Ribonuclease E inhibitor RraA/RraA-like"/>
    <property type="match status" value="1"/>
</dbReference>
<evidence type="ECO:0000256" key="2">
    <source>
        <dbReference type="ARBA" id="ARBA00016549"/>
    </source>
</evidence>
<dbReference type="SUPFAM" id="SSF89562">
    <property type="entry name" value="RraA-like"/>
    <property type="match status" value="1"/>
</dbReference>
<keyword evidence="5" id="KW-0479">Metal-binding</keyword>
<dbReference type="AlphaFoldDB" id="A0A0P0Z3Z6"/>
<dbReference type="RefSeq" id="WP_062229174.1">
    <property type="nucleotide sequence ID" value="NZ_BBWR01000018.1"/>
</dbReference>
<comment type="cofactor">
    <cofactor evidence="5">
        <name>Mg(2+)</name>
        <dbReference type="ChEBI" id="CHEBI:18420"/>
    </cofactor>
</comment>
<evidence type="ECO:0000256" key="4">
    <source>
        <dbReference type="ARBA" id="ARBA00030169"/>
    </source>
</evidence>
<evidence type="ECO:0000256" key="3">
    <source>
        <dbReference type="ARBA" id="ARBA00029596"/>
    </source>
</evidence>
<dbReference type="OrthoDB" id="9812532at2"/>
<evidence type="ECO:0000313" key="6">
    <source>
        <dbReference type="EMBL" id="BAT28840.1"/>
    </source>
</evidence>
<proteinExistence type="predicted"/>